<proteinExistence type="predicted"/>
<dbReference type="Gene3D" id="3.40.50.300">
    <property type="entry name" value="P-loop containing nucleotide triphosphate hydrolases"/>
    <property type="match status" value="1"/>
</dbReference>
<name>A0AAD5W155_9AGAR</name>
<keyword evidence="1" id="KW-0677">Repeat</keyword>
<dbReference type="EMBL" id="JANIEX010000037">
    <property type="protein sequence ID" value="KAJ3575438.1"/>
    <property type="molecule type" value="Genomic_DNA"/>
</dbReference>
<feature type="domain" description="Nephrocystin 3-like N-terminal" evidence="2">
    <location>
        <begin position="113"/>
        <end position="270"/>
    </location>
</feature>
<comment type="caution">
    <text evidence="3">The sequence shown here is derived from an EMBL/GenBank/DDBJ whole genome shotgun (WGS) entry which is preliminary data.</text>
</comment>
<gene>
    <name evidence="3" type="ORF">NP233_g1106</name>
</gene>
<dbReference type="AlphaFoldDB" id="A0AAD5W155"/>
<dbReference type="PANTHER" id="PTHR10039">
    <property type="entry name" value="AMELOGENIN"/>
    <property type="match status" value="1"/>
</dbReference>
<reference evidence="3" key="1">
    <citation type="submission" date="2022-07" db="EMBL/GenBank/DDBJ databases">
        <title>Genome Sequence of Leucocoprinus birnbaumii.</title>
        <authorList>
            <person name="Buettner E."/>
        </authorList>
    </citation>
    <scope>NUCLEOTIDE SEQUENCE</scope>
    <source>
        <strain evidence="3">VT141</strain>
    </source>
</reference>
<keyword evidence="4" id="KW-1185">Reference proteome</keyword>
<sequence length="561" mass="63306">MQPGSIARSKMHKLHNATLHHEGSFTHAHNFKIDMMNIFGYDQAKDTRSGEEARSSQTSQAKCQKWTEEREAKVLGKLELTALPSTMLDSVDRGYVPRCDEQTRLRLRNCIIEWAQEHNQPHHLFWLSGPTAIGKSAVAQTVAETMKDMGFLVAVFFFSQPNLQSNPNTVIATLVLQLFTSIPEYRCIVTDKITHDPTILQKTPDIQFQKLIIDPFLILAKSRIASNAQRILIVLDGLDKCSDRAAQSDFVTIISHHAQLSSQLHFLICSCPEPHLEVAFSKPETQAITVQEKLEVEDTEAQSDAYQLLLKGFGEIRLRYPDQLTDNWPAPAQTRLIADRALGHLGFASFILRFIGDESYDDPSSQLEVSIKFLECSRAPEAINPLHSLDLLYTQILSDIPPAILPTMQSILAFSVFYLDIVGRPWNLCAWATFLGLSQASTYSALRCLHSVMVIPSPTDATHSDLQVYHSSFTDYLKDPARSGKSALDENMLPPISVITRSIKWLDHTHEIPGIPAHSRDVWNLLLPYFPWELPFNDSGNIFQQLTHFSFLSLWRMCPTV</sequence>
<accession>A0AAD5W155</accession>
<evidence type="ECO:0000313" key="4">
    <source>
        <dbReference type="Proteomes" id="UP001213000"/>
    </source>
</evidence>
<dbReference type="InterPro" id="IPR056884">
    <property type="entry name" value="NPHP3-like_N"/>
</dbReference>
<dbReference type="Proteomes" id="UP001213000">
    <property type="component" value="Unassembled WGS sequence"/>
</dbReference>
<protein>
    <recommendedName>
        <fullName evidence="2">Nephrocystin 3-like N-terminal domain-containing protein</fullName>
    </recommendedName>
</protein>
<evidence type="ECO:0000256" key="1">
    <source>
        <dbReference type="ARBA" id="ARBA00022737"/>
    </source>
</evidence>
<evidence type="ECO:0000259" key="2">
    <source>
        <dbReference type="Pfam" id="PF24883"/>
    </source>
</evidence>
<dbReference type="SUPFAM" id="SSF52540">
    <property type="entry name" value="P-loop containing nucleoside triphosphate hydrolases"/>
    <property type="match status" value="1"/>
</dbReference>
<organism evidence="3 4">
    <name type="scientific">Leucocoprinus birnbaumii</name>
    <dbReference type="NCBI Taxonomy" id="56174"/>
    <lineage>
        <taxon>Eukaryota</taxon>
        <taxon>Fungi</taxon>
        <taxon>Dikarya</taxon>
        <taxon>Basidiomycota</taxon>
        <taxon>Agaricomycotina</taxon>
        <taxon>Agaricomycetes</taxon>
        <taxon>Agaricomycetidae</taxon>
        <taxon>Agaricales</taxon>
        <taxon>Agaricineae</taxon>
        <taxon>Agaricaceae</taxon>
        <taxon>Leucocoprinus</taxon>
    </lineage>
</organism>
<dbReference type="InterPro" id="IPR027417">
    <property type="entry name" value="P-loop_NTPase"/>
</dbReference>
<evidence type="ECO:0000313" key="3">
    <source>
        <dbReference type="EMBL" id="KAJ3575438.1"/>
    </source>
</evidence>
<dbReference type="Pfam" id="PF24883">
    <property type="entry name" value="NPHP3_N"/>
    <property type="match status" value="1"/>
</dbReference>